<dbReference type="AlphaFoldDB" id="A0A150TIJ6"/>
<accession>A0A150TIJ6</accession>
<protein>
    <submittedName>
        <fullName evidence="2">Uncharacterized protein</fullName>
    </submittedName>
</protein>
<sequence>MSFRGRGAAGGASEQRQCLHTKAEAHSLLFDEPKMARAFRPSRDIEEDDNMLSIHGKVLGLAVVMAALGTGCAVDSVSDVELDEAGLDEVEQVDSTAEALEGDEATRGGFQQAPSKAPLGPSKGGLGQQAPFGLQGPADLGQAPIGLQGPADLGQAPVGVQGPAGPGLQAPIGQVGQAPIGQAPIGQGPMGVPGVGAPGLPGVGLPGVGVPGLGLGMPGLGFGAGGFGALGSRFGGFGGFGCCPINIINNNIFIDDRFRDFCHFPPHCCDRFDGFNGFNGCNNFGDFANDRFDRFNDCRPPFFPNRFCPCFPHRPCGGGNNNWGWGGGSGFGC</sequence>
<organism evidence="2 3">
    <name type="scientific">Sorangium cellulosum</name>
    <name type="common">Polyangium cellulosum</name>
    <dbReference type="NCBI Taxonomy" id="56"/>
    <lineage>
        <taxon>Bacteria</taxon>
        <taxon>Pseudomonadati</taxon>
        <taxon>Myxococcota</taxon>
        <taxon>Polyangia</taxon>
        <taxon>Polyangiales</taxon>
        <taxon>Polyangiaceae</taxon>
        <taxon>Sorangium</taxon>
    </lineage>
</organism>
<gene>
    <name evidence="2" type="ORF">BE21_46310</name>
</gene>
<comment type="caution">
    <text evidence="2">The sequence shown here is derived from an EMBL/GenBank/DDBJ whole genome shotgun (WGS) entry which is preliminary data.</text>
</comment>
<dbReference type="Proteomes" id="UP000075502">
    <property type="component" value="Unassembled WGS sequence"/>
</dbReference>
<feature type="region of interest" description="Disordered" evidence="1">
    <location>
        <begin position="104"/>
        <end position="189"/>
    </location>
</feature>
<evidence type="ECO:0000313" key="2">
    <source>
        <dbReference type="EMBL" id="KYG04529.1"/>
    </source>
</evidence>
<feature type="compositionally biased region" description="Low complexity" evidence="1">
    <location>
        <begin position="154"/>
        <end position="174"/>
    </location>
</feature>
<reference evidence="2 3" key="1">
    <citation type="submission" date="2014-02" db="EMBL/GenBank/DDBJ databases">
        <title>The small core and large imbalanced accessory genome model reveals a collaborative survival strategy of Sorangium cellulosum strains in nature.</title>
        <authorList>
            <person name="Han K."/>
            <person name="Peng R."/>
            <person name="Blom J."/>
            <person name="Li Y.-Z."/>
        </authorList>
    </citation>
    <scope>NUCLEOTIDE SEQUENCE [LARGE SCALE GENOMIC DNA]</scope>
    <source>
        <strain evidence="2 3">So0007-03</strain>
    </source>
</reference>
<evidence type="ECO:0000256" key="1">
    <source>
        <dbReference type="SAM" id="MobiDB-lite"/>
    </source>
</evidence>
<proteinExistence type="predicted"/>
<evidence type="ECO:0000313" key="3">
    <source>
        <dbReference type="Proteomes" id="UP000075502"/>
    </source>
</evidence>
<name>A0A150TIJ6_SORCE</name>
<dbReference type="EMBL" id="JEME01002358">
    <property type="protein sequence ID" value="KYG04529.1"/>
    <property type="molecule type" value="Genomic_DNA"/>
</dbReference>